<accession>A0A8H3BLI3</accession>
<dbReference type="AlphaFoldDB" id="A0A8H3BLI3"/>
<sequence length="81" mass="8996">MRSCNRQADCQCSLVRRPPRSPQAVADDIAFTLPYGGGCKGRVHRKRTATAVNKDAGGDEEDEESYLWSACFAFVTQWKNA</sequence>
<comment type="caution">
    <text evidence="1">The sequence shown here is derived from an EMBL/GenBank/DDBJ whole genome shotgun (WGS) entry which is preliminary data.</text>
</comment>
<proteinExistence type="predicted"/>
<name>A0A8H3BLI3_9AGAM</name>
<evidence type="ECO:0000313" key="2">
    <source>
        <dbReference type="Proteomes" id="UP000663841"/>
    </source>
</evidence>
<evidence type="ECO:0000313" key="1">
    <source>
        <dbReference type="EMBL" id="CAE6460829.1"/>
    </source>
</evidence>
<dbReference type="EMBL" id="CAJMWW010000253">
    <property type="protein sequence ID" value="CAE6460829.1"/>
    <property type="molecule type" value="Genomic_DNA"/>
</dbReference>
<organism evidence="1 2">
    <name type="scientific">Rhizoctonia solani</name>
    <dbReference type="NCBI Taxonomy" id="456999"/>
    <lineage>
        <taxon>Eukaryota</taxon>
        <taxon>Fungi</taxon>
        <taxon>Dikarya</taxon>
        <taxon>Basidiomycota</taxon>
        <taxon>Agaricomycotina</taxon>
        <taxon>Agaricomycetes</taxon>
        <taxon>Cantharellales</taxon>
        <taxon>Ceratobasidiaceae</taxon>
        <taxon>Rhizoctonia</taxon>
    </lineage>
</organism>
<protein>
    <submittedName>
        <fullName evidence="1">Uncharacterized protein</fullName>
    </submittedName>
</protein>
<reference evidence="1" key="1">
    <citation type="submission" date="2021-01" db="EMBL/GenBank/DDBJ databases">
        <authorList>
            <person name="Kaushik A."/>
        </authorList>
    </citation>
    <scope>NUCLEOTIDE SEQUENCE</scope>
    <source>
        <strain evidence="1">AG3-T5</strain>
    </source>
</reference>
<dbReference type="Proteomes" id="UP000663841">
    <property type="component" value="Unassembled WGS sequence"/>
</dbReference>
<gene>
    <name evidence="1" type="ORF">RDB_LOCUS151273</name>
</gene>